<evidence type="ECO:0000256" key="1">
    <source>
        <dbReference type="ARBA" id="ARBA00022468"/>
    </source>
</evidence>
<feature type="domain" description="Rap-GAP" evidence="5">
    <location>
        <begin position="243"/>
        <end position="462"/>
    </location>
</feature>
<dbReference type="EnsemblMetazoa" id="XM_031923081">
    <property type="protein sequence ID" value="XP_031778941"/>
    <property type="gene ID" value="LOC100114533"/>
</dbReference>
<dbReference type="SMR" id="A0A7M7Q2Q0"/>
<dbReference type="Gene3D" id="3.40.50.11210">
    <property type="entry name" value="Rap/Ran-GAP"/>
    <property type="match status" value="1"/>
</dbReference>
<dbReference type="FunFam" id="3.40.50.11210:FF:000006">
    <property type="entry name" value="GTPase-activating Rap/Ran-GAP domain-like protein 3 isoform X1"/>
    <property type="match status" value="1"/>
</dbReference>
<comment type="similarity">
    <text evidence="2">Belongs to the GARNL3 family.</text>
</comment>
<feature type="region of interest" description="Disordered" evidence="4">
    <location>
        <begin position="619"/>
        <end position="639"/>
    </location>
</feature>
<reference evidence="7" key="1">
    <citation type="submission" date="2021-01" db="UniProtKB">
        <authorList>
            <consortium name="EnsemblMetazoa"/>
        </authorList>
    </citation>
    <scope>IDENTIFICATION</scope>
</reference>
<dbReference type="Pfam" id="PF02145">
    <property type="entry name" value="Rap_GAP"/>
    <property type="match status" value="1"/>
</dbReference>
<dbReference type="PANTHER" id="PTHR15711:SF62">
    <property type="entry name" value="GTPASE-ACTIVATING RAP_RAN-GAP DOMAIN-LIKE PROTEIN 3"/>
    <property type="match status" value="1"/>
</dbReference>
<dbReference type="SUPFAM" id="SSF111347">
    <property type="entry name" value="Rap/Ran-GAP"/>
    <property type="match status" value="1"/>
</dbReference>
<dbReference type="InterPro" id="IPR001180">
    <property type="entry name" value="CNH_dom"/>
</dbReference>
<dbReference type="OrthoDB" id="2499658at2759"/>
<evidence type="ECO:0000256" key="3">
    <source>
        <dbReference type="ARBA" id="ARBA00069072"/>
    </source>
</evidence>
<keyword evidence="1" id="KW-0343">GTPase activation</keyword>
<evidence type="ECO:0000313" key="7">
    <source>
        <dbReference type="EnsemblMetazoa" id="XP_031778941"/>
    </source>
</evidence>
<dbReference type="InterPro" id="IPR035974">
    <property type="entry name" value="Rap/Ran-GAP_sf"/>
</dbReference>
<protein>
    <recommendedName>
        <fullName evidence="3">GTPase-activating Rap/Ran-GAP domain-like protein 3</fullName>
    </recommendedName>
</protein>
<dbReference type="GO" id="GO:0005096">
    <property type="term" value="F:GTPase activator activity"/>
    <property type="evidence" value="ECO:0007669"/>
    <property type="project" value="UniProtKB-KW"/>
</dbReference>
<keyword evidence="8" id="KW-1185">Reference proteome</keyword>
<dbReference type="PANTHER" id="PTHR15711">
    <property type="entry name" value="RAP GTPASE-ACTIVATING PROTEIN"/>
    <property type="match status" value="1"/>
</dbReference>
<dbReference type="RefSeq" id="XP_031778941.1">
    <property type="nucleotide sequence ID" value="XM_031923081.2"/>
</dbReference>
<organism evidence="7 8">
    <name type="scientific">Nasonia vitripennis</name>
    <name type="common">Parasitic wasp</name>
    <dbReference type="NCBI Taxonomy" id="7425"/>
    <lineage>
        <taxon>Eukaryota</taxon>
        <taxon>Metazoa</taxon>
        <taxon>Ecdysozoa</taxon>
        <taxon>Arthropoda</taxon>
        <taxon>Hexapoda</taxon>
        <taxon>Insecta</taxon>
        <taxon>Pterygota</taxon>
        <taxon>Neoptera</taxon>
        <taxon>Endopterygota</taxon>
        <taxon>Hymenoptera</taxon>
        <taxon>Apocrita</taxon>
        <taxon>Proctotrupomorpha</taxon>
        <taxon>Chalcidoidea</taxon>
        <taxon>Pteromalidae</taxon>
        <taxon>Pteromalinae</taxon>
        <taxon>Nasonia</taxon>
    </lineage>
</organism>
<dbReference type="Pfam" id="PF00780">
    <property type="entry name" value="CNH"/>
    <property type="match status" value="1"/>
</dbReference>
<feature type="domain" description="CNH" evidence="6">
    <location>
        <begin position="542"/>
        <end position="871"/>
    </location>
</feature>
<evidence type="ECO:0000259" key="6">
    <source>
        <dbReference type="PROSITE" id="PS50219"/>
    </source>
</evidence>
<evidence type="ECO:0000259" key="5">
    <source>
        <dbReference type="PROSITE" id="PS50085"/>
    </source>
</evidence>
<dbReference type="SMART" id="SM00036">
    <property type="entry name" value="CNH"/>
    <property type="match status" value="1"/>
</dbReference>
<evidence type="ECO:0000256" key="2">
    <source>
        <dbReference type="ARBA" id="ARBA00060925"/>
    </source>
</evidence>
<evidence type="ECO:0000256" key="4">
    <source>
        <dbReference type="SAM" id="MobiDB-lite"/>
    </source>
</evidence>
<proteinExistence type="inferred from homology"/>
<feature type="compositionally biased region" description="Low complexity" evidence="4">
    <location>
        <begin position="974"/>
        <end position="995"/>
    </location>
</feature>
<name>A0A7M7Q2Q0_NASVI</name>
<dbReference type="PROSITE" id="PS50085">
    <property type="entry name" value="RAPGAP"/>
    <property type="match status" value="1"/>
</dbReference>
<dbReference type="Proteomes" id="UP000002358">
    <property type="component" value="Chromosome 2"/>
</dbReference>
<accession>A0A7M7Q2Q0</accession>
<dbReference type="InterPro" id="IPR050989">
    <property type="entry name" value="Rap1_Ran_GAP"/>
</dbReference>
<dbReference type="InterPro" id="IPR000331">
    <property type="entry name" value="Rap/Ran_GAP_dom"/>
</dbReference>
<sequence>MSSMKRSGHKEGIATAGSTAAARRYAIPGGAGGALPSSKGLRSLMHGGGPGSPISSLRLRSKYELRSISFEGSKVLPWTLRSSTDTVARRGVLSRRCYGSVEMLPQIEQDGVDGRRFRVENGDSPGEKEEMFGSPSTPVLENPEYQTRWYFKYFLGKLHQNYVAADHERNPLFLSVVISEGGDQCVPHYRVILWRRTGAKKISLPYSSNRSMTVRQILSNYFSIEKLDKAPREVVSPEIQKDLLLLEEQEGSVNFKFGVIYAKEGQSTDDEMLSNETGSPEFNKFLEVLGQKIRLRGWDKYRGGLDIKGDMTGKESIYTVYAGHEVMYHVSTMLPHSSDNPQQLERKRHIGNDIVNVIYTDDPSLLESFNPNCIKSQFTHVFAVVTSERNEEESEGWRIAIYCDESVPLFGPSLPCPPVFEDANNFREFLLVKLINGEKATFDTPTFSRKRERTLDSLLRDMYQEHSQDTKSNSMLNRRALSDVVEAPGRRREETRAVEMVRVGQALKLEAIVHGLAPTSLATVGPLKPRPWEPRCIYPDFPHEVVCGDVWADSRLILASEHGTYLLEDNMSHRLLFDRSVQIKQLDVVEQHGILIFRAGDKDKDCNVHVFRLSELESQDDEQLQQQQQQQDEDEEEGQEVVACAGLQRRRMSARTRAHAKQRKLERTKGCHLYSLTRPGGSHLRMCVAVGRRLSVLQWKHTAAWTTWRAEADTDTVDGFKLMGEFHASETPSIMTIIESQEPGREWMICCGLRHHYELVYPDTAPRSLHLEVSVKPHLVAALDLCEDEEPELLLCYNNTCHFQKLSDENAAPTEFDFNWNSVPIAVACAFPYVIAFTADTMEIRLIINGNLVHTIAMPNLSLITSKQDIFFASTAPEFFALKLDKEDISHSPPSSQSSIQIAVQGDVRPMRIYRIPLQTLSRTSVGNCSQRRCPSQAEPEINSAPPLTAGVSPEVGNNSHFLSAEPQQHRMLSRSCSSSPTPSLGASISSSSSK</sequence>
<dbReference type="PROSITE" id="PS50219">
    <property type="entry name" value="CNH"/>
    <property type="match status" value="1"/>
</dbReference>
<dbReference type="AlphaFoldDB" id="A0A7M7Q2Q0"/>
<evidence type="ECO:0000313" key="8">
    <source>
        <dbReference type="Proteomes" id="UP000002358"/>
    </source>
</evidence>
<dbReference type="GO" id="GO:0051056">
    <property type="term" value="P:regulation of small GTPase mediated signal transduction"/>
    <property type="evidence" value="ECO:0007669"/>
    <property type="project" value="InterPro"/>
</dbReference>
<dbReference type="KEGG" id="nvi:100114533"/>
<feature type="region of interest" description="Disordered" evidence="4">
    <location>
        <begin position="927"/>
        <end position="995"/>
    </location>
</feature>
<dbReference type="GeneID" id="100114533"/>